<dbReference type="EMBL" id="VJZN01000004">
    <property type="protein sequence ID" value="TRX08803.1"/>
    <property type="molecule type" value="Genomic_DNA"/>
</dbReference>
<accession>A0A553BSU1</accession>
<dbReference type="InterPro" id="IPR013538">
    <property type="entry name" value="ASHA1/2-like_C"/>
</dbReference>
<comment type="caution">
    <text evidence="4">The sequence shown here is derived from an EMBL/GenBank/DDBJ whole genome shotgun (WGS) entry which is preliminary data.</text>
</comment>
<dbReference type="Gene3D" id="3.30.530.20">
    <property type="match status" value="1"/>
</dbReference>
<sequence>MDKKTKTLITVETVVNAPIDTVWKKWTNPDDIVKWNNASDDWHTTRAENDLKIGGKFVSRMEAKDGSMGFDFEGTYDDIKSNELIEYTIGDSRKVKVHFSNGDDKTKVIEVFEAENENPIAMQQSGWQSILNNFKKYTESKL</sequence>
<dbReference type="CDD" id="cd08897">
    <property type="entry name" value="SRPBCC_CalC_Aha1-like_4"/>
    <property type="match status" value="1"/>
</dbReference>
<evidence type="ECO:0000313" key="4">
    <source>
        <dbReference type="EMBL" id="TRX11318.1"/>
    </source>
</evidence>
<evidence type="ECO:0000256" key="1">
    <source>
        <dbReference type="ARBA" id="ARBA00006817"/>
    </source>
</evidence>
<feature type="domain" description="Activator of Hsp90 ATPase homologue 1/2-like C-terminal" evidence="2">
    <location>
        <begin position="16"/>
        <end position="138"/>
    </location>
</feature>
<protein>
    <submittedName>
        <fullName evidence="4">Polyketide cyclase</fullName>
    </submittedName>
</protein>
<dbReference type="SUPFAM" id="SSF55961">
    <property type="entry name" value="Bet v1-like"/>
    <property type="match status" value="1"/>
</dbReference>
<dbReference type="Proteomes" id="UP000318528">
    <property type="component" value="Unassembled WGS sequence"/>
</dbReference>
<evidence type="ECO:0000259" key="2">
    <source>
        <dbReference type="Pfam" id="PF08327"/>
    </source>
</evidence>
<dbReference type="Pfam" id="PF08327">
    <property type="entry name" value="AHSA1"/>
    <property type="match status" value="1"/>
</dbReference>
<dbReference type="Proteomes" id="UP000318669">
    <property type="component" value="Unassembled WGS sequence"/>
</dbReference>
<dbReference type="AlphaFoldDB" id="A0A553BSU1"/>
<gene>
    <name evidence="4" type="ORF">FNW11_06210</name>
    <name evidence="3" type="ORF">FNW12_03160</name>
</gene>
<organism evidence="4 6">
    <name type="scientific">Flavobacterium gawalongense</name>
    <dbReference type="NCBI Taxonomy" id="2594432"/>
    <lineage>
        <taxon>Bacteria</taxon>
        <taxon>Pseudomonadati</taxon>
        <taxon>Bacteroidota</taxon>
        <taxon>Flavobacteriia</taxon>
        <taxon>Flavobacteriales</taxon>
        <taxon>Flavobacteriaceae</taxon>
        <taxon>Flavobacterium</taxon>
    </lineage>
</organism>
<keyword evidence="5" id="KW-1185">Reference proteome</keyword>
<dbReference type="OrthoDB" id="384974at2"/>
<reference evidence="5 6" key="1">
    <citation type="submission" date="2019-07" db="EMBL/GenBank/DDBJ databases">
        <title>Novel species of Flavobacterium.</title>
        <authorList>
            <person name="Liu Q."/>
            <person name="Xin Y.-H."/>
        </authorList>
    </citation>
    <scope>NUCLEOTIDE SEQUENCE [LARGE SCALE GENOMIC DNA]</scope>
    <source>
        <strain evidence="3 5">GSP39</strain>
        <strain evidence="4 6">GSR22</strain>
    </source>
</reference>
<evidence type="ECO:0000313" key="3">
    <source>
        <dbReference type="EMBL" id="TRX08803.1"/>
    </source>
</evidence>
<comment type="similarity">
    <text evidence="1">Belongs to the AHA1 family.</text>
</comment>
<name>A0A553BSU1_9FLAO</name>
<proteinExistence type="inferred from homology"/>
<dbReference type="InterPro" id="IPR023393">
    <property type="entry name" value="START-like_dom_sf"/>
</dbReference>
<evidence type="ECO:0000313" key="5">
    <source>
        <dbReference type="Proteomes" id="UP000318528"/>
    </source>
</evidence>
<dbReference type="RefSeq" id="WP_143386226.1">
    <property type="nucleotide sequence ID" value="NZ_VJZL01000007.1"/>
</dbReference>
<dbReference type="EMBL" id="VJZL01000007">
    <property type="protein sequence ID" value="TRX11318.1"/>
    <property type="molecule type" value="Genomic_DNA"/>
</dbReference>
<evidence type="ECO:0000313" key="6">
    <source>
        <dbReference type="Proteomes" id="UP000318669"/>
    </source>
</evidence>